<sequence>MSRTSASSTKHIVVYGEPAVGKTCFIDMLIHKKHFALWIFSDGFKTYNTKIDGQEWHLQLVDINSALFREAESQQGGLIDAFNHYMTDSQGFVLLYSITDQRSFEYITNEAYVEIFRHRRSANEKNEPYPNGRQRFAAVLVGTKLDQAHEAREVDKDVAEDWASSQGMQFFELDTHSQGSLEEIMEVLAKDIARNEKWDQEEDNERRNAEKAAKRKTSRGTSWIGNAARGLLPKNAARPK</sequence>
<accession>A0A9P4UZ60</accession>
<organism evidence="6 7">
    <name type="scientific">Polyplosphaeria fusca</name>
    <dbReference type="NCBI Taxonomy" id="682080"/>
    <lineage>
        <taxon>Eukaryota</taxon>
        <taxon>Fungi</taxon>
        <taxon>Dikarya</taxon>
        <taxon>Ascomycota</taxon>
        <taxon>Pezizomycotina</taxon>
        <taxon>Dothideomycetes</taxon>
        <taxon>Pleosporomycetidae</taxon>
        <taxon>Pleosporales</taxon>
        <taxon>Tetraplosphaeriaceae</taxon>
        <taxon>Polyplosphaeria</taxon>
    </lineage>
</organism>
<proteinExistence type="inferred from homology"/>
<keyword evidence="7" id="KW-1185">Reference proteome</keyword>
<feature type="compositionally biased region" description="Basic and acidic residues" evidence="5">
    <location>
        <begin position="195"/>
        <end position="212"/>
    </location>
</feature>
<dbReference type="SMART" id="SM00175">
    <property type="entry name" value="RAB"/>
    <property type="match status" value="1"/>
</dbReference>
<keyword evidence="3 6" id="KW-0378">Hydrolase</keyword>
<dbReference type="OrthoDB" id="10002389at2759"/>
<dbReference type="InterPro" id="IPR001806">
    <property type="entry name" value="Small_GTPase"/>
</dbReference>
<dbReference type="Proteomes" id="UP000799444">
    <property type="component" value="Unassembled WGS sequence"/>
</dbReference>
<feature type="region of interest" description="Disordered" evidence="5">
    <location>
        <begin position="195"/>
        <end position="240"/>
    </location>
</feature>
<dbReference type="Gene3D" id="3.40.50.300">
    <property type="entry name" value="P-loop containing nucleotide triphosphate hydrolases"/>
    <property type="match status" value="1"/>
</dbReference>
<evidence type="ECO:0000256" key="5">
    <source>
        <dbReference type="SAM" id="MobiDB-lite"/>
    </source>
</evidence>
<evidence type="ECO:0000256" key="3">
    <source>
        <dbReference type="ARBA" id="ARBA00022801"/>
    </source>
</evidence>
<dbReference type="PANTHER" id="PTHR45704">
    <property type="entry name" value="RAS-LIKE FAMILY MEMBER 11"/>
    <property type="match status" value="1"/>
</dbReference>
<dbReference type="AlphaFoldDB" id="A0A9P4UZ60"/>
<dbReference type="PROSITE" id="PS51421">
    <property type="entry name" value="RAS"/>
    <property type="match status" value="1"/>
</dbReference>
<dbReference type="EC" id="3.6.5.2" evidence="2"/>
<gene>
    <name evidence="6" type="ORF">EJ04DRAFT_514127</name>
</gene>
<evidence type="ECO:0000313" key="6">
    <source>
        <dbReference type="EMBL" id="KAF2732089.1"/>
    </source>
</evidence>
<dbReference type="SUPFAM" id="SSF52540">
    <property type="entry name" value="P-loop containing nucleoside triphosphate hydrolases"/>
    <property type="match status" value="1"/>
</dbReference>
<name>A0A9P4UZ60_9PLEO</name>
<evidence type="ECO:0000256" key="4">
    <source>
        <dbReference type="ARBA" id="ARBA00048098"/>
    </source>
</evidence>
<protein>
    <recommendedName>
        <fullName evidence="2">small monomeric GTPase</fullName>
        <ecNumber evidence="2">3.6.5.2</ecNumber>
    </recommendedName>
</protein>
<comment type="similarity">
    <text evidence="1">Belongs to the small GTPase superfamily. Ras family.</text>
</comment>
<dbReference type="EMBL" id="ML996183">
    <property type="protein sequence ID" value="KAF2732089.1"/>
    <property type="molecule type" value="Genomic_DNA"/>
</dbReference>
<evidence type="ECO:0000313" key="7">
    <source>
        <dbReference type="Proteomes" id="UP000799444"/>
    </source>
</evidence>
<comment type="catalytic activity">
    <reaction evidence="4">
        <text>GTP + H2O = GDP + phosphate + H(+)</text>
        <dbReference type="Rhea" id="RHEA:19669"/>
        <dbReference type="ChEBI" id="CHEBI:15377"/>
        <dbReference type="ChEBI" id="CHEBI:15378"/>
        <dbReference type="ChEBI" id="CHEBI:37565"/>
        <dbReference type="ChEBI" id="CHEBI:43474"/>
        <dbReference type="ChEBI" id="CHEBI:58189"/>
        <dbReference type="EC" id="3.6.5.2"/>
    </reaction>
</comment>
<dbReference type="PRINTS" id="PR00449">
    <property type="entry name" value="RASTRNSFRMNG"/>
</dbReference>
<evidence type="ECO:0000256" key="2">
    <source>
        <dbReference type="ARBA" id="ARBA00011984"/>
    </source>
</evidence>
<dbReference type="InterPro" id="IPR027417">
    <property type="entry name" value="P-loop_NTPase"/>
</dbReference>
<dbReference type="GO" id="GO:0003925">
    <property type="term" value="F:G protein activity"/>
    <property type="evidence" value="ECO:0007669"/>
    <property type="project" value="UniProtKB-EC"/>
</dbReference>
<dbReference type="InterPro" id="IPR051065">
    <property type="entry name" value="Ras-related_GTPase"/>
</dbReference>
<evidence type="ECO:0000256" key="1">
    <source>
        <dbReference type="ARBA" id="ARBA00008344"/>
    </source>
</evidence>
<dbReference type="Pfam" id="PF00071">
    <property type="entry name" value="Ras"/>
    <property type="match status" value="1"/>
</dbReference>
<dbReference type="GO" id="GO:0005525">
    <property type="term" value="F:GTP binding"/>
    <property type="evidence" value="ECO:0007669"/>
    <property type="project" value="InterPro"/>
</dbReference>
<dbReference type="SMART" id="SM00173">
    <property type="entry name" value="RAS"/>
    <property type="match status" value="1"/>
</dbReference>
<reference evidence="6" key="1">
    <citation type="journal article" date="2020" name="Stud. Mycol.">
        <title>101 Dothideomycetes genomes: a test case for predicting lifestyles and emergence of pathogens.</title>
        <authorList>
            <person name="Haridas S."/>
            <person name="Albert R."/>
            <person name="Binder M."/>
            <person name="Bloem J."/>
            <person name="Labutti K."/>
            <person name="Salamov A."/>
            <person name="Andreopoulos B."/>
            <person name="Baker S."/>
            <person name="Barry K."/>
            <person name="Bills G."/>
            <person name="Bluhm B."/>
            <person name="Cannon C."/>
            <person name="Castanera R."/>
            <person name="Culley D."/>
            <person name="Daum C."/>
            <person name="Ezra D."/>
            <person name="Gonzalez J."/>
            <person name="Henrissat B."/>
            <person name="Kuo A."/>
            <person name="Liang C."/>
            <person name="Lipzen A."/>
            <person name="Lutzoni F."/>
            <person name="Magnuson J."/>
            <person name="Mondo S."/>
            <person name="Nolan M."/>
            <person name="Ohm R."/>
            <person name="Pangilinan J."/>
            <person name="Park H.-J."/>
            <person name="Ramirez L."/>
            <person name="Alfaro M."/>
            <person name="Sun H."/>
            <person name="Tritt A."/>
            <person name="Yoshinaga Y."/>
            <person name="Zwiers L.-H."/>
            <person name="Turgeon B."/>
            <person name="Goodwin S."/>
            <person name="Spatafora J."/>
            <person name="Crous P."/>
            <person name="Grigoriev I."/>
        </authorList>
    </citation>
    <scope>NUCLEOTIDE SEQUENCE</scope>
    <source>
        <strain evidence="6">CBS 125425</strain>
    </source>
</reference>
<comment type="caution">
    <text evidence="6">The sequence shown here is derived from an EMBL/GenBank/DDBJ whole genome shotgun (WGS) entry which is preliminary data.</text>
</comment>
<dbReference type="PROSITE" id="PS51419">
    <property type="entry name" value="RAB"/>
    <property type="match status" value="1"/>
</dbReference>